<dbReference type="InterPro" id="IPR029069">
    <property type="entry name" value="HotDog_dom_sf"/>
</dbReference>
<organism evidence="1 2">
    <name type="scientific">Cohaesibacter celericrescens</name>
    <dbReference type="NCBI Taxonomy" id="2067669"/>
    <lineage>
        <taxon>Bacteria</taxon>
        <taxon>Pseudomonadati</taxon>
        <taxon>Pseudomonadota</taxon>
        <taxon>Alphaproteobacteria</taxon>
        <taxon>Hyphomicrobiales</taxon>
        <taxon>Cohaesibacteraceae</taxon>
    </lineage>
</organism>
<reference evidence="1 2" key="1">
    <citation type="submission" date="2018-01" db="EMBL/GenBank/DDBJ databases">
        <title>The draft genome sequence of Cohaesibacter sp. H1304.</title>
        <authorList>
            <person name="Wang N.-N."/>
            <person name="Du Z.-J."/>
        </authorList>
    </citation>
    <scope>NUCLEOTIDE SEQUENCE [LARGE SCALE GENOMIC DNA]</scope>
    <source>
        <strain evidence="1 2">H1304</strain>
    </source>
</reference>
<dbReference type="AlphaFoldDB" id="A0A2N5XK68"/>
<gene>
    <name evidence="1" type="ORF">C0081_21465</name>
</gene>
<dbReference type="SUPFAM" id="SSF54637">
    <property type="entry name" value="Thioesterase/thiol ester dehydrase-isomerase"/>
    <property type="match status" value="2"/>
</dbReference>
<name>A0A2N5XK68_9HYPH</name>
<evidence type="ECO:0008006" key="3">
    <source>
        <dbReference type="Google" id="ProtNLM"/>
    </source>
</evidence>
<proteinExistence type="predicted"/>
<protein>
    <recommendedName>
        <fullName evidence="3">Thioesterase</fullName>
    </recommendedName>
</protein>
<dbReference type="Gene3D" id="3.10.129.10">
    <property type="entry name" value="Hotdog Thioesterase"/>
    <property type="match status" value="2"/>
</dbReference>
<keyword evidence="2" id="KW-1185">Reference proteome</keyword>
<dbReference type="EMBL" id="PKUQ01000055">
    <property type="protein sequence ID" value="PLW74885.1"/>
    <property type="molecule type" value="Genomic_DNA"/>
</dbReference>
<accession>A0A2N5XK68</accession>
<evidence type="ECO:0000313" key="1">
    <source>
        <dbReference type="EMBL" id="PLW74885.1"/>
    </source>
</evidence>
<evidence type="ECO:0000313" key="2">
    <source>
        <dbReference type="Proteomes" id="UP000234881"/>
    </source>
</evidence>
<comment type="caution">
    <text evidence="1">The sequence shown here is derived from an EMBL/GenBank/DDBJ whole genome shotgun (WGS) entry which is preliminary data.</text>
</comment>
<dbReference type="Proteomes" id="UP000234881">
    <property type="component" value="Unassembled WGS sequence"/>
</dbReference>
<sequence>MSVTKDRFMTRFVTLNQFVNLWECDENDHMNVQFYYSKFEDAGQLFAVCHDLEAALGRRISRHVRYHSELRGGAQICIRSSIVDPIPDSTKHGVFVQHVMEETSTGRIAATALDWHAGTIDSPQPDIRDALSSAVMPRGLKNEADFGTKSPLAALDATMLRGVLRPAQCDAQGWARDQAYIGAISDAAAHAWDRIGLSSQWLDEKGFGRIAVEMRLCILTPMRAGTAYQVQLTFTGLQSRSYSKRYDFFDLRNGQHIGFLESAVMLLNHTTRKSEPLPDFARDALLGHLEKQT</sequence>
<dbReference type="Pfam" id="PF13279">
    <property type="entry name" value="4HBT_2"/>
    <property type="match status" value="1"/>
</dbReference>